<dbReference type="SUPFAM" id="SSF55874">
    <property type="entry name" value="ATPase domain of HSP90 chaperone/DNA topoisomerase II/histidine kinase"/>
    <property type="match status" value="1"/>
</dbReference>
<evidence type="ECO:0000256" key="2">
    <source>
        <dbReference type="SAM" id="SignalP"/>
    </source>
</evidence>
<dbReference type="Gene3D" id="1.25.40.10">
    <property type="entry name" value="Tetratricopeptide repeat domain"/>
    <property type="match status" value="2"/>
</dbReference>
<organism evidence="4 5">
    <name type="scientific">Flavobacterium suzhouense</name>
    <dbReference type="NCBI Taxonomy" id="1529638"/>
    <lineage>
        <taxon>Bacteria</taxon>
        <taxon>Pseudomonadati</taxon>
        <taxon>Bacteroidota</taxon>
        <taxon>Flavobacteriia</taxon>
        <taxon>Flavobacteriales</taxon>
        <taxon>Flavobacteriaceae</taxon>
        <taxon>Flavobacterium</taxon>
    </lineage>
</organism>
<keyword evidence="4" id="KW-0418">Kinase</keyword>
<dbReference type="InterPro" id="IPR036890">
    <property type="entry name" value="HATPase_C_sf"/>
</dbReference>
<dbReference type="InterPro" id="IPR050640">
    <property type="entry name" value="Bact_2-comp_sensor_kinase"/>
</dbReference>
<dbReference type="Pfam" id="PF06580">
    <property type="entry name" value="His_kinase"/>
    <property type="match status" value="1"/>
</dbReference>
<keyword evidence="2" id="KW-0732">Signal</keyword>
<dbReference type="RefSeq" id="WP_379820509.1">
    <property type="nucleotide sequence ID" value="NZ_JBHUMD010000008.1"/>
</dbReference>
<comment type="caution">
    <text evidence="4">The sequence shown here is derived from an EMBL/GenBank/DDBJ whole genome shotgun (WGS) entry which is preliminary data.</text>
</comment>
<feature type="chain" id="PRO_5047070104" evidence="2">
    <location>
        <begin position="23"/>
        <end position="603"/>
    </location>
</feature>
<gene>
    <name evidence="4" type="ORF">ACFSR3_08045</name>
</gene>
<accession>A0ABW5NSK2</accession>
<keyword evidence="1" id="KW-0812">Transmembrane</keyword>
<sequence>MRFTTILPLLFILFLAPKDLKAQDSVPKKQQTSPEIKKAVNNLEKSLKENDNLKIAFNYEILAKGFSDKDDLAKAEEFLLKALDIYNAANNSIGKARSVRSIAKVQELQNKLNAATKNFKLAFDLSVDDITKNLNKNDYNRLKNRGNTKLENNYLNANIALLEEKNIKSEIADTYILLAKLNLRQQDSTQALGFYEKAGSYSKKNSAKTIKIYGEMAKLLKGGKRYEEAITVVEKLLEEAKEIKDYDTQIIQLQFLASVYFKYDNPEKAVEALKESYSIAATNGRTFEARESVQQLVDYYKSVKDDKASMETYENFIKNLDRIILSDHSLTDAKTFRVTEERIRRLESEKSFKDELISRKNTFTYFLLGSVALLLLISSFIIKTLYSIKTKNKEIALQTLRLEMNPHFLFNSLNSVNQFIAQNNELAANKYLTSYSNLMRNTMENSNKDFVTLGNEIENLTKYLELEHLRFKDKFDYQINVDPKLDPDNIWVPNMIAQPHLENAIWHGLRYKEEKGLLKMDYTLSGKNIVITIDDNGIGPTKSNELKTHNQKAHESRGLTNTKERMALLNQLYKTKMDFTMTEKQSPETGTIIKITVPIIKKP</sequence>
<keyword evidence="1" id="KW-0472">Membrane</keyword>
<dbReference type="InterPro" id="IPR019734">
    <property type="entry name" value="TPR_rpt"/>
</dbReference>
<keyword evidence="5" id="KW-1185">Reference proteome</keyword>
<dbReference type="Proteomes" id="UP001597480">
    <property type="component" value="Unassembled WGS sequence"/>
</dbReference>
<dbReference type="SUPFAM" id="SSF48452">
    <property type="entry name" value="TPR-like"/>
    <property type="match status" value="2"/>
</dbReference>
<dbReference type="PANTHER" id="PTHR34220:SF7">
    <property type="entry name" value="SENSOR HISTIDINE KINASE YPDA"/>
    <property type="match status" value="1"/>
</dbReference>
<dbReference type="SMART" id="SM00028">
    <property type="entry name" value="TPR"/>
    <property type="match status" value="4"/>
</dbReference>
<protein>
    <submittedName>
        <fullName evidence="4">Histidine kinase</fullName>
    </submittedName>
</protein>
<feature type="signal peptide" evidence="2">
    <location>
        <begin position="1"/>
        <end position="22"/>
    </location>
</feature>
<keyword evidence="4" id="KW-0808">Transferase</keyword>
<dbReference type="Gene3D" id="3.30.565.10">
    <property type="entry name" value="Histidine kinase-like ATPase, C-terminal domain"/>
    <property type="match status" value="1"/>
</dbReference>
<reference evidence="5" key="1">
    <citation type="journal article" date="2019" name="Int. J. Syst. Evol. Microbiol.">
        <title>The Global Catalogue of Microorganisms (GCM) 10K type strain sequencing project: providing services to taxonomists for standard genome sequencing and annotation.</title>
        <authorList>
            <consortium name="The Broad Institute Genomics Platform"/>
            <consortium name="The Broad Institute Genome Sequencing Center for Infectious Disease"/>
            <person name="Wu L."/>
            <person name="Ma J."/>
        </authorList>
    </citation>
    <scope>NUCLEOTIDE SEQUENCE [LARGE SCALE GENOMIC DNA]</scope>
    <source>
        <strain evidence="5">KCTC 42107</strain>
    </source>
</reference>
<name>A0ABW5NSK2_9FLAO</name>
<feature type="transmembrane region" description="Helical" evidence="1">
    <location>
        <begin position="363"/>
        <end position="386"/>
    </location>
</feature>
<dbReference type="EMBL" id="JBHUMD010000008">
    <property type="protein sequence ID" value="MFD2602004.1"/>
    <property type="molecule type" value="Genomic_DNA"/>
</dbReference>
<dbReference type="GO" id="GO:0016301">
    <property type="term" value="F:kinase activity"/>
    <property type="evidence" value="ECO:0007669"/>
    <property type="project" value="UniProtKB-KW"/>
</dbReference>
<proteinExistence type="predicted"/>
<dbReference type="PANTHER" id="PTHR34220">
    <property type="entry name" value="SENSOR HISTIDINE KINASE YPDA"/>
    <property type="match status" value="1"/>
</dbReference>
<keyword evidence="1" id="KW-1133">Transmembrane helix</keyword>
<dbReference type="InterPro" id="IPR010559">
    <property type="entry name" value="Sig_transdc_His_kin_internal"/>
</dbReference>
<feature type="domain" description="Signal transduction histidine kinase internal region" evidence="3">
    <location>
        <begin position="397"/>
        <end position="475"/>
    </location>
</feature>
<evidence type="ECO:0000259" key="3">
    <source>
        <dbReference type="Pfam" id="PF06580"/>
    </source>
</evidence>
<dbReference type="InterPro" id="IPR011990">
    <property type="entry name" value="TPR-like_helical_dom_sf"/>
</dbReference>
<evidence type="ECO:0000313" key="4">
    <source>
        <dbReference type="EMBL" id="MFD2602004.1"/>
    </source>
</evidence>
<evidence type="ECO:0000313" key="5">
    <source>
        <dbReference type="Proteomes" id="UP001597480"/>
    </source>
</evidence>
<evidence type="ECO:0000256" key="1">
    <source>
        <dbReference type="SAM" id="Phobius"/>
    </source>
</evidence>